<organism evidence="2">
    <name type="scientific">uncultured marine thaumarchaeote AD1000_82_B05</name>
    <dbReference type="NCBI Taxonomy" id="1455944"/>
    <lineage>
        <taxon>Archaea</taxon>
        <taxon>Nitrososphaerota</taxon>
        <taxon>environmental samples</taxon>
    </lineage>
</organism>
<name>A0A075FXU2_9ARCH</name>
<dbReference type="SUPFAM" id="SSF53474">
    <property type="entry name" value="alpha/beta-Hydrolases"/>
    <property type="match status" value="1"/>
</dbReference>
<accession>A0A075FXU2</accession>
<evidence type="ECO:0000313" key="2">
    <source>
        <dbReference type="EMBL" id="AIE96625.1"/>
    </source>
</evidence>
<dbReference type="AlphaFoldDB" id="A0A075FXU2"/>
<reference evidence="2" key="1">
    <citation type="journal article" date="2014" name="Genome Biol. Evol.">
        <title>Pangenome evidence for extensive interdomain horizontal transfer affecting lineage core and shell genes in uncultured planktonic thaumarchaeota and euryarchaeota.</title>
        <authorList>
            <person name="Deschamps P."/>
            <person name="Zivanovic Y."/>
            <person name="Moreira D."/>
            <person name="Rodriguez-Valera F."/>
            <person name="Lopez-Garcia P."/>
        </authorList>
    </citation>
    <scope>NUCLEOTIDE SEQUENCE</scope>
</reference>
<keyword evidence="1" id="KW-0472">Membrane</keyword>
<dbReference type="Gene3D" id="3.40.50.1820">
    <property type="entry name" value="alpha/beta hydrolase"/>
    <property type="match status" value="1"/>
</dbReference>
<sequence length="380" mass="44799">MIEILIPAIILALIGGFFYGVYVGNFKSAPFKQIEKFYFRNKKGITYNYNRSESKEEVKHIYDNDVNSLIRINNENDITEKRQKLIHYLWGSNELPKRMPDKIENNFKDSRYSNLKNLKQINRLTIDMEHQMKSIIYFFEPNEKNGKLVIYHEGHGGDWIREIDTIRHFLGKGYCVLGIAMPLLAFNENPVIDFPEFGKIKLEFHNQLHLLETDEFHPLKFYFEPIAVSLNYIIDEFNIERTYLIGLSGGGWTTIIYPALDERISHGYSIAGANPIFLRLDETDYYDYEHTVPEFYRIANYEEFYVMSSFGEKRKLVQIFNKWDTCCFSNDLYKIYEADIKKRLTSLGKGTFENYFDDTYRGHKISKFGLKIISDSIESD</sequence>
<dbReference type="InterPro" id="IPR029058">
    <property type="entry name" value="AB_hydrolase_fold"/>
</dbReference>
<protein>
    <submittedName>
        <fullName evidence="2">Uncharacterized protein</fullName>
    </submittedName>
</protein>
<feature type="transmembrane region" description="Helical" evidence="1">
    <location>
        <begin position="6"/>
        <end position="26"/>
    </location>
</feature>
<keyword evidence="1" id="KW-1133">Transmembrane helix</keyword>
<proteinExistence type="predicted"/>
<dbReference type="EMBL" id="KF900484">
    <property type="protein sequence ID" value="AIE96625.1"/>
    <property type="molecule type" value="Genomic_DNA"/>
</dbReference>
<keyword evidence="1" id="KW-0812">Transmembrane</keyword>
<evidence type="ECO:0000256" key="1">
    <source>
        <dbReference type="SAM" id="Phobius"/>
    </source>
</evidence>